<reference evidence="5" key="1">
    <citation type="submission" date="2018-05" db="EMBL/GenBank/DDBJ databases">
        <authorList>
            <person name="Hao L."/>
        </authorList>
    </citation>
    <scope>NUCLEOTIDE SEQUENCE [LARGE SCALE GENOMIC DNA]</scope>
</reference>
<evidence type="ECO:0000256" key="1">
    <source>
        <dbReference type="ARBA" id="ARBA00023122"/>
    </source>
</evidence>
<dbReference type="InterPro" id="IPR000644">
    <property type="entry name" value="CBS_dom"/>
</dbReference>
<sequence>MKVSDFMMRDPPVARADAPVAQAQKLAAEVGVAVLFVVDGEGHLVGFLTRKALSAAPDPTLPAGKLASSPTVTMSPDDPLERAVVLLSERYLLLPVVDGEKRLVGVLTSVGLLRGLAQMAGLGEEGTRILIQPSSPADAYRALGALGARGLPLVAVLRGHGGELIIHVQGVQDPAQLLAELEGTLR</sequence>
<dbReference type="CDD" id="cd02205">
    <property type="entry name" value="CBS_pair_SF"/>
    <property type="match status" value="1"/>
</dbReference>
<evidence type="ECO:0000259" key="3">
    <source>
        <dbReference type="PROSITE" id="PS51371"/>
    </source>
</evidence>
<gene>
    <name evidence="4" type="ORF">BARAN1_1108</name>
</gene>
<dbReference type="PROSITE" id="PS51371">
    <property type="entry name" value="CBS"/>
    <property type="match status" value="2"/>
</dbReference>
<name>A0A2X3KL17_9BACT</name>
<dbReference type="EMBL" id="LS483254">
    <property type="protein sequence ID" value="SQD93132.1"/>
    <property type="molecule type" value="Genomic_DNA"/>
</dbReference>
<dbReference type="Pfam" id="PF00571">
    <property type="entry name" value="CBS"/>
    <property type="match status" value="2"/>
</dbReference>
<proteinExistence type="predicted"/>
<protein>
    <submittedName>
        <fullName evidence="4">Acetoin utilization AcuB protein</fullName>
    </submittedName>
</protein>
<evidence type="ECO:0000313" key="5">
    <source>
        <dbReference type="Proteomes" id="UP000249818"/>
    </source>
</evidence>
<dbReference type="Gene3D" id="3.10.580.10">
    <property type="entry name" value="CBS-domain"/>
    <property type="match status" value="1"/>
</dbReference>
<dbReference type="PANTHER" id="PTHR43080">
    <property type="entry name" value="CBS DOMAIN-CONTAINING PROTEIN CBSX3, MITOCHONDRIAL"/>
    <property type="match status" value="1"/>
</dbReference>
<dbReference type="SUPFAM" id="SSF54631">
    <property type="entry name" value="CBS-domain pair"/>
    <property type="match status" value="1"/>
</dbReference>
<evidence type="ECO:0000256" key="2">
    <source>
        <dbReference type="PROSITE-ProRule" id="PRU00703"/>
    </source>
</evidence>
<dbReference type="KEGG" id="bana:BARAN1_1108"/>
<dbReference type="RefSeq" id="WP_157959506.1">
    <property type="nucleotide sequence ID" value="NZ_LS483254.1"/>
</dbReference>
<dbReference type="PANTHER" id="PTHR43080:SF26">
    <property type="entry name" value="REGULATORY PROTEIN"/>
    <property type="match status" value="1"/>
</dbReference>
<evidence type="ECO:0000313" key="4">
    <source>
        <dbReference type="EMBL" id="SQD93132.1"/>
    </source>
</evidence>
<dbReference type="SMART" id="SM00116">
    <property type="entry name" value="CBS"/>
    <property type="match status" value="2"/>
</dbReference>
<feature type="domain" description="CBS" evidence="3">
    <location>
        <begin position="67"/>
        <end position="125"/>
    </location>
</feature>
<dbReference type="InterPro" id="IPR051257">
    <property type="entry name" value="Diverse_CBS-Domain"/>
</dbReference>
<keyword evidence="5" id="KW-1185">Reference proteome</keyword>
<keyword evidence="1 2" id="KW-0129">CBS domain</keyword>
<dbReference type="InterPro" id="IPR046342">
    <property type="entry name" value="CBS_dom_sf"/>
</dbReference>
<feature type="domain" description="CBS" evidence="3">
    <location>
        <begin position="7"/>
        <end position="66"/>
    </location>
</feature>
<accession>A0A2X3KL17</accession>
<dbReference type="OrthoDB" id="2111978at2"/>
<dbReference type="AlphaFoldDB" id="A0A2X3KL17"/>
<dbReference type="Proteomes" id="UP000249818">
    <property type="component" value="Chromosome BARAN1"/>
</dbReference>
<organism evidence="4 5">
    <name type="scientific">Candidatus Bipolaricaulis anaerobius</name>
    <dbReference type="NCBI Taxonomy" id="2026885"/>
    <lineage>
        <taxon>Bacteria</taxon>
        <taxon>Candidatus Bipolaricaulota</taxon>
        <taxon>Candidatus Bipolaricaulia</taxon>
        <taxon>Candidatus Bipolaricaulales</taxon>
        <taxon>Candidatus Bipolaricaulaceae</taxon>
        <taxon>Candidatus Bipolaricaulis</taxon>
    </lineage>
</organism>